<comment type="subunit">
    <text evidence="4 11">Homotetramer.</text>
</comment>
<evidence type="ECO:0000256" key="9">
    <source>
        <dbReference type="ARBA" id="ARBA00022842"/>
    </source>
</evidence>
<dbReference type="InterPro" id="IPR010023">
    <property type="entry name" value="KdsC_fam"/>
</dbReference>
<proteinExistence type="inferred from homology"/>
<keyword evidence="7 11" id="KW-0479">Metal-binding</keyword>
<evidence type="ECO:0000256" key="12">
    <source>
        <dbReference type="PIRSR" id="PIRSR006118-2"/>
    </source>
</evidence>
<dbReference type="Gene3D" id="3.40.50.1000">
    <property type="entry name" value="HAD superfamily/HAD-like"/>
    <property type="match status" value="1"/>
</dbReference>
<dbReference type="SFLD" id="SFLDG01138">
    <property type="entry name" value="C1.6.2:_Deoxy-d-mannose-octulo"/>
    <property type="match status" value="1"/>
</dbReference>
<dbReference type="SFLD" id="SFLDS00003">
    <property type="entry name" value="Haloacid_Dehalogenase"/>
    <property type="match status" value="1"/>
</dbReference>
<evidence type="ECO:0000256" key="3">
    <source>
        <dbReference type="ARBA" id="ARBA00005893"/>
    </source>
</evidence>
<dbReference type="InterPro" id="IPR023214">
    <property type="entry name" value="HAD_sf"/>
</dbReference>
<dbReference type="GO" id="GO:0046872">
    <property type="term" value="F:metal ion binding"/>
    <property type="evidence" value="ECO:0007669"/>
    <property type="project" value="UniProtKB-UniRule"/>
</dbReference>
<dbReference type="SUPFAM" id="SSF56784">
    <property type="entry name" value="HAD-like"/>
    <property type="match status" value="1"/>
</dbReference>
<evidence type="ECO:0000256" key="1">
    <source>
        <dbReference type="ARBA" id="ARBA00000898"/>
    </source>
</evidence>
<accession>A0AAE3HL23</accession>
<evidence type="ECO:0000256" key="4">
    <source>
        <dbReference type="ARBA" id="ARBA00011881"/>
    </source>
</evidence>
<reference evidence="13" key="1">
    <citation type="submission" date="2022-08" db="EMBL/GenBank/DDBJ databases">
        <title>Genomic Encyclopedia of Type Strains, Phase III (KMG-III): the genomes of soil and plant-associated and newly described type strains.</title>
        <authorList>
            <person name="Whitman W."/>
        </authorList>
    </citation>
    <scope>NUCLEOTIDE SEQUENCE</scope>
    <source>
        <strain evidence="13">HMT 1</strain>
    </source>
</reference>
<dbReference type="PANTHER" id="PTHR21485">
    <property type="entry name" value="HAD SUPERFAMILY MEMBERS CMAS AND KDSC"/>
    <property type="match status" value="1"/>
</dbReference>
<comment type="cofactor">
    <cofactor evidence="2 11 12">
        <name>Mg(2+)</name>
        <dbReference type="ChEBI" id="CHEBI:18420"/>
    </cofactor>
</comment>
<dbReference type="InterPro" id="IPR036412">
    <property type="entry name" value="HAD-like_sf"/>
</dbReference>
<comment type="catalytic activity">
    <reaction evidence="1 11">
        <text>3-deoxy-alpha-D-manno-2-octulosonate-8-phosphate + H2O = 3-deoxy-alpha-D-manno-oct-2-ulosonate + phosphate</text>
        <dbReference type="Rhea" id="RHEA:11500"/>
        <dbReference type="ChEBI" id="CHEBI:15377"/>
        <dbReference type="ChEBI" id="CHEBI:43474"/>
        <dbReference type="ChEBI" id="CHEBI:85985"/>
        <dbReference type="ChEBI" id="CHEBI:85986"/>
        <dbReference type="EC" id="3.1.3.45"/>
    </reaction>
</comment>
<keyword evidence="14" id="KW-1185">Reference proteome</keyword>
<dbReference type="CDD" id="cd01630">
    <property type="entry name" value="HAD_KDO-like"/>
    <property type="match status" value="1"/>
</dbReference>
<dbReference type="GO" id="GO:0008781">
    <property type="term" value="F:N-acylneuraminate cytidylyltransferase activity"/>
    <property type="evidence" value="ECO:0007669"/>
    <property type="project" value="TreeGrafter"/>
</dbReference>
<dbReference type="GO" id="GO:0019143">
    <property type="term" value="F:3-deoxy-manno-octulosonate-8-phosphatase activity"/>
    <property type="evidence" value="ECO:0007669"/>
    <property type="project" value="UniProtKB-UniRule"/>
</dbReference>
<comment type="caution">
    <text evidence="13">The sequence shown here is derived from an EMBL/GenBank/DDBJ whole genome shotgun (WGS) entry which is preliminary data.</text>
</comment>
<dbReference type="EMBL" id="JANUCT010000017">
    <property type="protein sequence ID" value="MCS3904204.1"/>
    <property type="molecule type" value="Genomic_DNA"/>
</dbReference>
<comment type="function">
    <text evidence="11">Catalyzes the hydrolysis of 3-deoxy-D-manno-octulosonate 8-phosphate (KDO 8-P) to 3-deoxy-D-manno-octulosonate (KDO) and inorganic phosphate.</text>
</comment>
<dbReference type="RefSeq" id="WP_259056689.1">
    <property type="nucleotide sequence ID" value="NZ_JANUCT010000017.1"/>
</dbReference>
<name>A0AAE3HL23_9GAMM</name>
<evidence type="ECO:0000313" key="14">
    <source>
        <dbReference type="Proteomes" id="UP001204445"/>
    </source>
</evidence>
<evidence type="ECO:0000256" key="5">
    <source>
        <dbReference type="ARBA" id="ARBA00013066"/>
    </source>
</evidence>
<gene>
    <name evidence="13" type="ORF">J2T55_002239</name>
</gene>
<dbReference type="EC" id="3.1.3.45" evidence="5 11"/>
<dbReference type="GO" id="GO:0009103">
    <property type="term" value="P:lipopolysaccharide biosynthetic process"/>
    <property type="evidence" value="ECO:0007669"/>
    <property type="project" value="UniProtKB-UniRule"/>
</dbReference>
<dbReference type="PANTHER" id="PTHR21485:SF3">
    <property type="entry name" value="N-ACYLNEURAMINATE CYTIDYLYLTRANSFERASE"/>
    <property type="match status" value="1"/>
</dbReference>
<dbReference type="SFLD" id="SFLDG01136">
    <property type="entry name" value="C1.6:_Phosphoserine_Phosphatas"/>
    <property type="match status" value="1"/>
</dbReference>
<dbReference type="Proteomes" id="UP001204445">
    <property type="component" value="Unassembled WGS sequence"/>
</dbReference>
<protein>
    <recommendedName>
        <fullName evidence="6 11">3-deoxy-D-manno-octulosonate 8-phosphate phosphatase KdsC</fullName>
        <ecNumber evidence="5 11">3.1.3.45</ecNumber>
    </recommendedName>
    <alternativeName>
        <fullName evidence="10 11">KDO 8-P phosphatase</fullName>
    </alternativeName>
</protein>
<keyword evidence="8 11" id="KW-0378">Hydrolase</keyword>
<feature type="binding site" evidence="12">
    <location>
        <position position="110"/>
    </location>
    <ligand>
        <name>Mg(2+)</name>
        <dbReference type="ChEBI" id="CHEBI:18420"/>
    </ligand>
</feature>
<evidence type="ECO:0000256" key="7">
    <source>
        <dbReference type="ARBA" id="ARBA00022723"/>
    </source>
</evidence>
<dbReference type="InterPro" id="IPR050793">
    <property type="entry name" value="CMP-NeuNAc_synthase"/>
</dbReference>
<evidence type="ECO:0000256" key="6">
    <source>
        <dbReference type="ARBA" id="ARBA00020092"/>
    </source>
</evidence>
<sequence length="177" mass="18884">MNTVTAKAERVRLAIFDVDGVLTDGRLILGDDGTEHKAFHVRDGLGLVLMREAGLKVAIISARQSQVTAERMAALGIEYVYQGSQDKAQTYSALLDELDLPAADTAYVGDDLVDLPVLNRAGLAVAVADAHPLVRERADFVTAAAGGRGAVREVCELILDAQQRLAPLLARYTDAAN</sequence>
<dbReference type="InterPro" id="IPR006549">
    <property type="entry name" value="HAD-SF_hydro_IIIA"/>
</dbReference>
<dbReference type="FunFam" id="3.40.50.1000:FF:000029">
    <property type="entry name" value="3-deoxy-D-manno-octulosonate 8-phosphate phosphatase KdsC"/>
    <property type="match status" value="1"/>
</dbReference>
<evidence type="ECO:0000256" key="2">
    <source>
        <dbReference type="ARBA" id="ARBA00001946"/>
    </source>
</evidence>
<dbReference type="NCBIfam" id="NF007019">
    <property type="entry name" value="PRK09484.1"/>
    <property type="match status" value="1"/>
</dbReference>
<dbReference type="AlphaFoldDB" id="A0AAE3HL23"/>
<feature type="binding site" evidence="12">
    <location>
        <position position="19"/>
    </location>
    <ligand>
        <name>substrate</name>
    </ligand>
</feature>
<evidence type="ECO:0000256" key="11">
    <source>
        <dbReference type="PIRNR" id="PIRNR006118"/>
    </source>
</evidence>
<keyword evidence="9 11" id="KW-0460">Magnesium</keyword>
<evidence type="ECO:0000313" key="13">
    <source>
        <dbReference type="EMBL" id="MCS3904204.1"/>
    </source>
</evidence>
<evidence type="ECO:0000256" key="8">
    <source>
        <dbReference type="ARBA" id="ARBA00022801"/>
    </source>
</evidence>
<evidence type="ECO:0000256" key="10">
    <source>
        <dbReference type="ARBA" id="ARBA00031051"/>
    </source>
</evidence>
<feature type="binding site" evidence="12">
    <location>
        <position position="17"/>
    </location>
    <ligand>
        <name>Mg(2+)</name>
        <dbReference type="ChEBI" id="CHEBI:18420"/>
    </ligand>
</feature>
<dbReference type="PIRSF" id="PIRSF006118">
    <property type="entry name" value="KDO8-P_Ptase"/>
    <property type="match status" value="1"/>
</dbReference>
<dbReference type="NCBIfam" id="TIGR01662">
    <property type="entry name" value="HAD-SF-IIIA"/>
    <property type="match status" value="1"/>
</dbReference>
<organism evidence="13 14">
    <name type="scientific">Methylohalomonas lacus</name>
    <dbReference type="NCBI Taxonomy" id="398773"/>
    <lineage>
        <taxon>Bacteria</taxon>
        <taxon>Pseudomonadati</taxon>
        <taxon>Pseudomonadota</taxon>
        <taxon>Gammaproteobacteria</taxon>
        <taxon>Methylohalomonadales</taxon>
        <taxon>Methylohalomonadaceae</taxon>
        <taxon>Methylohalomonas</taxon>
    </lineage>
</organism>
<keyword evidence="11" id="KW-0448">Lipopolysaccharide biosynthesis</keyword>
<dbReference type="NCBIfam" id="TIGR01670">
    <property type="entry name" value="KdsC-phosphatas"/>
    <property type="match status" value="1"/>
</dbReference>
<dbReference type="Pfam" id="PF08282">
    <property type="entry name" value="Hydrolase_3"/>
    <property type="match status" value="1"/>
</dbReference>
<comment type="similarity">
    <text evidence="3 11">Belongs to the KdsC family.</text>
</comment>